<evidence type="ECO:0000256" key="11">
    <source>
        <dbReference type="RuleBase" id="RU003823"/>
    </source>
</evidence>
<dbReference type="InterPro" id="IPR013810">
    <property type="entry name" value="Ribosomal_uS5_N"/>
</dbReference>
<evidence type="ECO:0000256" key="7">
    <source>
        <dbReference type="ARBA" id="ARBA00025844"/>
    </source>
</evidence>
<dbReference type="SUPFAM" id="SSF54211">
    <property type="entry name" value="Ribosomal protein S5 domain 2-like"/>
    <property type="match status" value="1"/>
</dbReference>
<feature type="domain" description="S5 DRBM" evidence="12">
    <location>
        <begin position="10"/>
        <end position="73"/>
    </location>
</feature>
<dbReference type="GO" id="GO:0019843">
    <property type="term" value="F:rRNA binding"/>
    <property type="evidence" value="ECO:0007669"/>
    <property type="project" value="UniProtKB-KW"/>
</dbReference>
<dbReference type="InterPro" id="IPR005324">
    <property type="entry name" value="Ribosomal_uS5_C"/>
</dbReference>
<dbReference type="InterPro" id="IPR014721">
    <property type="entry name" value="Ribsml_uS5_D2-typ_fold_subgr"/>
</dbReference>
<dbReference type="FunFam" id="3.30.230.10:FF:000002">
    <property type="entry name" value="30S ribosomal protein S5"/>
    <property type="match status" value="1"/>
</dbReference>
<dbReference type="PANTHER" id="PTHR48277:SF1">
    <property type="entry name" value="MITOCHONDRIAL RIBOSOMAL PROTEIN S5"/>
    <property type="match status" value="1"/>
</dbReference>
<dbReference type="PANTHER" id="PTHR48277">
    <property type="entry name" value="MITOCHONDRIAL RIBOSOMAL PROTEIN S5"/>
    <property type="match status" value="1"/>
</dbReference>
<evidence type="ECO:0000256" key="2">
    <source>
        <dbReference type="ARBA" id="ARBA00008945"/>
    </source>
</evidence>
<geneLocation type="plastid" evidence="13"/>
<evidence type="ECO:0000256" key="5">
    <source>
        <dbReference type="ARBA" id="ARBA00022980"/>
    </source>
</evidence>
<dbReference type="RefSeq" id="YP_009296723.1">
    <property type="nucleotide sequence ID" value="NC_031172.1"/>
</dbReference>
<dbReference type="PROSITE" id="PS50881">
    <property type="entry name" value="S5_DSRBD"/>
    <property type="match status" value="1"/>
</dbReference>
<dbReference type="Pfam" id="PF03719">
    <property type="entry name" value="Ribosomal_S5_C"/>
    <property type="match status" value="1"/>
</dbReference>
<evidence type="ECO:0000313" key="13">
    <source>
        <dbReference type="EMBL" id="AOM65863.1"/>
    </source>
</evidence>
<dbReference type="GeneID" id="29073100"/>
<keyword evidence="6 10" id="KW-0687">Ribonucleoprotein</keyword>
<evidence type="ECO:0000256" key="4">
    <source>
        <dbReference type="ARBA" id="ARBA00022884"/>
    </source>
</evidence>
<evidence type="ECO:0000256" key="6">
    <source>
        <dbReference type="ARBA" id="ARBA00023274"/>
    </source>
</evidence>
<accession>A0A1C9CBT9</accession>
<dbReference type="GO" id="GO:0042254">
    <property type="term" value="P:ribosome biogenesis"/>
    <property type="evidence" value="ECO:0007669"/>
    <property type="project" value="UniProtKB-ARBA"/>
</dbReference>
<comment type="similarity">
    <text evidence="2 11">Belongs to the universal ribosomal protein uS5 family.</text>
</comment>
<dbReference type="AlphaFoldDB" id="A0A1C9CBT9"/>
<keyword evidence="5 10" id="KW-0689">Ribosomal protein</keyword>
<dbReference type="EMBL" id="KX284716">
    <property type="protein sequence ID" value="AOM65863.1"/>
    <property type="molecule type" value="Genomic_DNA"/>
</dbReference>
<organism evidence="13">
    <name type="scientific">Apophlaea sinclairii</name>
    <dbReference type="NCBI Taxonomy" id="212746"/>
    <lineage>
        <taxon>Eukaryota</taxon>
        <taxon>Rhodophyta</taxon>
        <taxon>Florideophyceae</taxon>
        <taxon>Hildenbrandiophycidae</taxon>
        <taxon>Hildenbrandiales</taxon>
        <taxon>Hildenbrandiaceae</taxon>
        <taxon>Apophlaea</taxon>
    </lineage>
</organism>
<reference evidence="13" key="1">
    <citation type="journal article" date="2016" name="BMC Biol.">
        <title>Parallel evolution of highly conserved plastid genome architecture in red seaweeds and seed plants.</title>
        <authorList>
            <person name="Lee J."/>
            <person name="Cho C.H."/>
            <person name="Park S.I."/>
            <person name="Choi J.W."/>
            <person name="Song H.S."/>
            <person name="West J.A."/>
            <person name="Bhattacharya D."/>
            <person name="Yoon H.S."/>
        </authorList>
    </citation>
    <scope>NUCLEOTIDE SEQUENCE</scope>
</reference>
<dbReference type="GO" id="GO:0015935">
    <property type="term" value="C:small ribosomal subunit"/>
    <property type="evidence" value="ECO:0007669"/>
    <property type="project" value="InterPro"/>
</dbReference>
<dbReference type="InterPro" id="IPR000851">
    <property type="entry name" value="Ribosomal_uS5"/>
</dbReference>
<comment type="function">
    <text evidence="1">With S4 and S12 plays an important role in translational accuracy.</text>
</comment>
<comment type="subunit">
    <text evidence="7">Part of the 30S ribosomal subunit. Contacts protein S4.</text>
</comment>
<dbReference type="FunFam" id="3.30.160.20:FF:000001">
    <property type="entry name" value="30S ribosomal protein S5"/>
    <property type="match status" value="1"/>
</dbReference>
<evidence type="ECO:0000256" key="8">
    <source>
        <dbReference type="ARBA" id="ARBA00035156"/>
    </source>
</evidence>
<evidence type="ECO:0000256" key="10">
    <source>
        <dbReference type="PROSITE-ProRule" id="PRU00268"/>
    </source>
</evidence>
<dbReference type="GO" id="GO:0003735">
    <property type="term" value="F:structural constituent of ribosome"/>
    <property type="evidence" value="ECO:0007669"/>
    <property type="project" value="UniProtKB-UniRule"/>
</dbReference>
<gene>
    <name evidence="13" type="primary">rps5</name>
    <name evidence="13" type="ORF">Apop_173</name>
</gene>
<dbReference type="Gene3D" id="3.30.160.20">
    <property type="match status" value="1"/>
</dbReference>
<protein>
    <recommendedName>
        <fullName evidence="8">Small ribosomal subunit protein uS5c</fullName>
    </recommendedName>
    <alternativeName>
        <fullName evidence="9">30S ribosomal protein S5, chloroplastic</fullName>
    </alternativeName>
</protein>
<keyword evidence="3" id="KW-0699">rRNA-binding</keyword>
<dbReference type="InterPro" id="IPR020568">
    <property type="entry name" value="Ribosomal_Su5_D2-typ_SF"/>
</dbReference>
<evidence type="ECO:0000256" key="1">
    <source>
        <dbReference type="ARBA" id="ARBA00002524"/>
    </source>
</evidence>
<name>A0A1C9CBT9_9FLOR</name>
<proteinExistence type="inferred from homology"/>
<dbReference type="InterPro" id="IPR005712">
    <property type="entry name" value="Ribosomal_uS5_bac-type"/>
</dbReference>
<dbReference type="NCBIfam" id="TIGR01021">
    <property type="entry name" value="rpsE_bact"/>
    <property type="match status" value="1"/>
</dbReference>
<dbReference type="HAMAP" id="MF_01307_B">
    <property type="entry name" value="Ribosomal_uS5_B"/>
    <property type="match status" value="1"/>
</dbReference>
<dbReference type="GO" id="GO:0006412">
    <property type="term" value="P:translation"/>
    <property type="evidence" value="ECO:0007669"/>
    <property type="project" value="InterPro"/>
</dbReference>
<evidence type="ECO:0000259" key="12">
    <source>
        <dbReference type="PROSITE" id="PS50881"/>
    </source>
</evidence>
<dbReference type="Gene3D" id="3.30.230.10">
    <property type="match status" value="1"/>
</dbReference>
<evidence type="ECO:0000256" key="3">
    <source>
        <dbReference type="ARBA" id="ARBA00022730"/>
    </source>
</evidence>
<evidence type="ECO:0000256" key="9">
    <source>
        <dbReference type="ARBA" id="ARBA00035347"/>
    </source>
</evidence>
<keyword evidence="4" id="KW-0694">RNA-binding</keyword>
<dbReference type="Pfam" id="PF00333">
    <property type="entry name" value="Ribosomal_S5"/>
    <property type="match status" value="1"/>
</dbReference>
<keyword evidence="13" id="KW-0934">Plastid</keyword>
<dbReference type="GO" id="GO:0005737">
    <property type="term" value="C:cytoplasm"/>
    <property type="evidence" value="ECO:0007669"/>
    <property type="project" value="UniProtKB-ARBA"/>
</dbReference>
<dbReference type="SUPFAM" id="SSF54768">
    <property type="entry name" value="dsRNA-binding domain-like"/>
    <property type="match status" value="1"/>
</dbReference>
<sequence length="168" mass="17911">MNNTKTESYWQEKVVQVKRVTKVVKGGKKLSFRAILVIGNDQGRVGVGLGKASNVIGAVKKSITDAKKNIIQLPLTKIKSIPHLTTGISGAAKIIMQPSSKGSGVIAGGSTRTVLELAGIKNVVAKQLKSSNALNNARATINALTNLKTTKQVAKDRDINIEYLYTTV</sequence>